<gene>
    <name evidence="2" type="ORF">BS50DRAFT_115433</name>
</gene>
<proteinExistence type="predicted"/>
<sequence>MPQHSPDRVPPTTFQKLSKKTKSFLTRNFTKSSLSKRFLTRTSQSKSQSQPSRCPSHTRPTSATTPTTPTRSPVNCTTPSACHRPHAINLGHDGWGARNWQSPRSSRYGGSKYDGEANRKRTRGLEEAAEAARMGRNVTFLKEFADEGGHARRRGESAGVDAKGSPRARLRAERRYGDMKGEDGDGRI</sequence>
<evidence type="ECO:0000313" key="2">
    <source>
        <dbReference type="EMBL" id="PSN63512.1"/>
    </source>
</evidence>
<feature type="compositionally biased region" description="Low complexity" evidence="1">
    <location>
        <begin position="55"/>
        <end position="73"/>
    </location>
</feature>
<name>A0A2T2NDJ1_CORCC</name>
<feature type="region of interest" description="Disordered" evidence="1">
    <location>
        <begin position="145"/>
        <end position="188"/>
    </location>
</feature>
<evidence type="ECO:0000256" key="1">
    <source>
        <dbReference type="SAM" id="MobiDB-lite"/>
    </source>
</evidence>
<feature type="region of interest" description="Disordered" evidence="1">
    <location>
        <begin position="1"/>
        <end position="121"/>
    </location>
</feature>
<feature type="compositionally biased region" description="Polar residues" evidence="1">
    <location>
        <begin position="23"/>
        <end position="53"/>
    </location>
</feature>
<reference evidence="2 3" key="1">
    <citation type="journal article" date="2018" name="Front. Microbiol.">
        <title>Genome-Wide Analysis of Corynespora cassiicola Leaf Fall Disease Putative Effectors.</title>
        <authorList>
            <person name="Lopez D."/>
            <person name="Ribeiro S."/>
            <person name="Label P."/>
            <person name="Fumanal B."/>
            <person name="Venisse J.S."/>
            <person name="Kohler A."/>
            <person name="de Oliveira R.R."/>
            <person name="Labutti K."/>
            <person name="Lipzen A."/>
            <person name="Lail K."/>
            <person name="Bauer D."/>
            <person name="Ohm R.A."/>
            <person name="Barry K.W."/>
            <person name="Spatafora J."/>
            <person name="Grigoriev I.V."/>
            <person name="Martin F.M."/>
            <person name="Pujade-Renaud V."/>
        </authorList>
    </citation>
    <scope>NUCLEOTIDE SEQUENCE [LARGE SCALE GENOMIC DNA]</scope>
    <source>
        <strain evidence="2 3">Philippines</strain>
    </source>
</reference>
<dbReference type="AlphaFoldDB" id="A0A2T2NDJ1"/>
<organism evidence="2 3">
    <name type="scientific">Corynespora cassiicola Philippines</name>
    <dbReference type="NCBI Taxonomy" id="1448308"/>
    <lineage>
        <taxon>Eukaryota</taxon>
        <taxon>Fungi</taxon>
        <taxon>Dikarya</taxon>
        <taxon>Ascomycota</taxon>
        <taxon>Pezizomycotina</taxon>
        <taxon>Dothideomycetes</taxon>
        <taxon>Pleosporomycetidae</taxon>
        <taxon>Pleosporales</taxon>
        <taxon>Corynesporascaceae</taxon>
        <taxon>Corynespora</taxon>
    </lineage>
</organism>
<dbReference type="EMBL" id="KZ678140">
    <property type="protein sequence ID" value="PSN63512.1"/>
    <property type="molecule type" value="Genomic_DNA"/>
</dbReference>
<keyword evidence="3" id="KW-1185">Reference proteome</keyword>
<evidence type="ECO:0000313" key="3">
    <source>
        <dbReference type="Proteomes" id="UP000240883"/>
    </source>
</evidence>
<protein>
    <submittedName>
        <fullName evidence="2">Uncharacterized protein</fullName>
    </submittedName>
</protein>
<feature type="compositionally biased region" description="Basic and acidic residues" evidence="1">
    <location>
        <begin position="145"/>
        <end position="156"/>
    </location>
</feature>
<dbReference type="Proteomes" id="UP000240883">
    <property type="component" value="Unassembled WGS sequence"/>
</dbReference>
<feature type="compositionally biased region" description="Basic and acidic residues" evidence="1">
    <location>
        <begin position="170"/>
        <end position="188"/>
    </location>
</feature>
<accession>A0A2T2NDJ1</accession>